<dbReference type="Pfam" id="PF02527">
    <property type="entry name" value="GidB"/>
    <property type="match status" value="1"/>
</dbReference>
<evidence type="ECO:0000256" key="5">
    <source>
        <dbReference type="ARBA" id="ARBA00022691"/>
    </source>
</evidence>
<evidence type="ECO:0000256" key="1">
    <source>
        <dbReference type="ARBA" id="ARBA00022490"/>
    </source>
</evidence>
<keyword evidence="2 6" id="KW-0698">rRNA processing</keyword>
<keyword evidence="3 6" id="KW-0489">Methyltransferase</keyword>
<dbReference type="PANTHER" id="PTHR31760:SF0">
    <property type="entry name" value="S-ADENOSYL-L-METHIONINE-DEPENDENT METHYLTRANSFERASES SUPERFAMILY PROTEIN"/>
    <property type="match status" value="1"/>
</dbReference>
<evidence type="ECO:0000256" key="3">
    <source>
        <dbReference type="ARBA" id="ARBA00022603"/>
    </source>
</evidence>
<organism evidence="7 8">
    <name type="scientific">Megamonas funiformis YIT 11815</name>
    <dbReference type="NCBI Taxonomy" id="742816"/>
    <lineage>
        <taxon>Bacteria</taxon>
        <taxon>Bacillati</taxon>
        <taxon>Bacillota</taxon>
        <taxon>Negativicutes</taxon>
        <taxon>Selenomonadales</taxon>
        <taxon>Selenomonadaceae</taxon>
        <taxon>Megamonas</taxon>
    </lineage>
</organism>
<comment type="subcellular location">
    <subcellularLocation>
        <location evidence="6">Cytoplasm</location>
    </subcellularLocation>
</comment>
<evidence type="ECO:0000256" key="2">
    <source>
        <dbReference type="ARBA" id="ARBA00022552"/>
    </source>
</evidence>
<feature type="binding site" evidence="6">
    <location>
        <position position="86"/>
    </location>
    <ligand>
        <name>S-adenosyl-L-methionine</name>
        <dbReference type="ChEBI" id="CHEBI:59789"/>
    </ligand>
</feature>
<dbReference type="InterPro" id="IPR003682">
    <property type="entry name" value="rRNA_ssu_MeTfrase_G"/>
</dbReference>
<keyword evidence="1 6" id="KW-0963">Cytoplasm</keyword>
<feature type="binding site" evidence="6">
    <location>
        <begin position="132"/>
        <end position="133"/>
    </location>
    <ligand>
        <name>S-adenosyl-L-methionine</name>
        <dbReference type="ChEBI" id="CHEBI:59789"/>
    </ligand>
</feature>
<feature type="binding site" evidence="6">
    <location>
        <position position="81"/>
    </location>
    <ligand>
        <name>S-adenosyl-L-methionine</name>
        <dbReference type="ChEBI" id="CHEBI:59789"/>
    </ligand>
</feature>
<comment type="function">
    <text evidence="6">Specifically methylates the N7 position of a guanine in 16S rRNA.</text>
</comment>
<dbReference type="Gene3D" id="3.40.50.150">
    <property type="entry name" value="Vaccinia Virus protein VP39"/>
    <property type="match status" value="1"/>
</dbReference>
<evidence type="ECO:0000256" key="6">
    <source>
        <dbReference type="HAMAP-Rule" id="MF_00074"/>
    </source>
</evidence>
<comment type="similarity">
    <text evidence="6">Belongs to the methyltransferase superfamily. RNA methyltransferase RsmG family.</text>
</comment>
<comment type="caution">
    <text evidence="6">Lacks conserved residue(s) required for the propagation of feature annotation.</text>
</comment>
<comment type="caution">
    <text evidence="7">The sequence shown here is derived from an EMBL/GenBank/DDBJ whole genome shotgun (WGS) entry which is preliminary data.</text>
</comment>
<keyword evidence="4 6" id="KW-0808">Transferase</keyword>
<dbReference type="EC" id="2.1.1.-" evidence="6"/>
<dbReference type="RefSeq" id="WP_008539241.1">
    <property type="nucleotide sequence ID" value="NZ_JH601091.1"/>
</dbReference>
<dbReference type="PANTHER" id="PTHR31760">
    <property type="entry name" value="S-ADENOSYL-L-METHIONINE-DEPENDENT METHYLTRANSFERASES SUPERFAMILY PROTEIN"/>
    <property type="match status" value="1"/>
</dbReference>
<evidence type="ECO:0000256" key="4">
    <source>
        <dbReference type="ARBA" id="ARBA00022679"/>
    </source>
</evidence>
<keyword evidence="5 6" id="KW-0949">S-adenosyl-L-methionine</keyword>
<dbReference type="EMBL" id="ADMB01000079">
    <property type="protein sequence ID" value="EHR35595.1"/>
    <property type="molecule type" value="Genomic_DNA"/>
</dbReference>
<reference evidence="7 8" key="1">
    <citation type="submission" date="2012-01" db="EMBL/GenBank/DDBJ databases">
        <title>The Genome Sequence of Megamonas funiformis YIT 11815.</title>
        <authorList>
            <consortium name="The Broad Institute Genome Sequencing Platform"/>
            <person name="Earl A."/>
            <person name="Ward D."/>
            <person name="Feldgarden M."/>
            <person name="Gevers D."/>
            <person name="Morotomi M."/>
            <person name="Young S.K."/>
            <person name="Zeng Q."/>
            <person name="Gargeya S."/>
            <person name="Fitzgerald M."/>
            <person name="Haas B."/>
            <person name="Abouelleil A."/>
            <person name="Alvarado L."/>
            <person name="Arachchi H.M."/>
            <person name="Berlin A."/>
            <person name="Chapman S.B."/>
            <person name="Gearin G."/>
            <person name="Goldberg J."/>
            <person name="Griggs A."/>
            <person name="Gujja S."/>
            <person name="Hansen M."/>
            <person name="Heiman D."/>
            <person name="Howarth C."/>
            <person name="Larimer J."/>
            <person name="Lui A."/>
            <person name="MacDonald P.J.P."/>
            <person name="McCowen C."/>
            <person name="Montmayeur A."/>
            <person name="Murphy C."/>
            <person name="Neiman D."/>
            <person name="Pearson M."/>
            <person name="Priest M."/>
            <person name="Roberts A."/>
            <person name="Saif S."/>
            <person name="Shea T."/>
            <person name="Sisk P."/>
            <person name="Stolte C."/>
            <person name="Sykes S."/>
            <person name="Wortman J."/>
            <person name="Nusbaum C."/>
            <person name="Birren B."/>
        </authorList>
    </citation>
    <scope>NUCLEOTIDE SEQUENCE [LARGE SCALE GENOMIC DNA]</scope>
    <source>
        <strain evidence="7 8">YIT 11815</strain>
    </source>
</reference>
<dbReference type="HAMAP" id="MF_00074">
    <property type="entry name" value="16SrRNA_methyltr_G"/>
    <property type="match status" value="1"/>
</dbReference>
<dbReference type="SUPFAM" id="SSF53335">
    <property type="entry name" value="S-adenosyl-L-methionine-dependent methyltransferases"/>
    <property type="match status" value="1"/>
</dbReference>
<dbReference type="GeneID" id="62779873"/>
<dbReference type="CDD" id="cd02440">
    <property type="entry name" value="AdoMet_MTases"/>
    <property type="match status" value="1"/>
</dbReference>
<evidence type="ECO:0000313" key="8">
    <source>
        <dbReference type="Proteomes" id="UP000005963"/>
    </source>
</evidence>
<evidence type="ECO:0000313" key="7">
    <source>
        <dbReference type="EMBL" id="EHR35595.1"/>
    </source>
</evidence>
<name>A0ABP2NIL8_9FIRM</name>
<dbReference type="PIRSF" id="PIRSF003078">
    <property type="entry name" value="GidB"/>
    <property type="match status" value="1"/>
</dbReference>
<feature type="binding site" evidence="6">
    <location>
        <position position="151"/>
    </location>
    <ligand>
        <name>S-adenosyl-L-methionine</name>
        <dbReference type="ChEBI" id="CHEBI:59789"/>
    </ligand>
</feature>
<dbReference type="InterPro" id="IPR029063">
    <property type="entry name" value="SAM-dependent_MTases_sf"/>
</dbReference>
<accession>A0ABP2NIL8</accession>
<sequence>MSFVNDLSEVAKEYGLELTSNQISAFNRYYELLVEWNEKINLTAITEPREVAIKHIVDSLSCYQKELFTGQTGQISLIDVGTGAGFPGLPLKIFYPELKLTLLDSLNKRVKFLQLVVDELGLKDVEVIHARSEEAARNKKYREKFDLATARAVARLPIICEYCLPFVKQGGTFIALKGRQYEEEIQEAQKAFSVLGGKLVKSMPVKLPELEDKRAVVYIKKEKATPKVYPRKAGTPERNPIV</sequence>
<keyword evidence="8" id="KW-1185">Reference proteome</keyword>
<protein>
    <recommendedName>
        <fullName evidence="6">Ribosomal RNA small subunit methyltransferase G</fullName>
        <ecNumber evidence="6">2.1.1.-</ecNumber>
    </recommendedName>
    <alternativeName>
        <fullName evidence="6">16S rRNA 7-methylguanosine methyltransferase</fullName>
        <shortName evidence="6">16S rRNA m7G methyltransferase</shortName>
    </alternativeName>
</protein>
<gene>
    <name evidence="6" type="primary">rsmG</name>
    <name evidence="7" type="ORF">HMPREF9454_01766</name>
</gene>
<proteinExistence type="inferred from homology"/>
<dbReference type="NCBIfam" id="TIGR00138">
    <property type="entry name" value="rsmG_gidB"/>
    <property type="match status" value="1"/>
</dbReference>
<dbReference type="Proteomes" id="UP000005963">
    <property type="component" value="Unassembled WGS sequence"/>
</dbReference>